<feature type="domain" description="Calponin-homology (CH)" evidence="8">
    <location>
        <begin position="513"/>
        <end position="621"/>
    </location>
</feature>
<dbReference type="PROSITE" id="PS50021">
    <property type="entry name" value="CH"/>
    <property type="match status" value="4"/>
</dbReference>
<dbReference type="FunFam" id="1.10.418.10:FF:000045">
    <property type="entry name" value="Fimbrin-1 isoform A"/>
    <property type="match status" value="1"/>
</dbReference>
<dbReference type="SMART" id="SM00033">
    <property type="entry name" value="CH"/>
    <property type="match status" value="4"/>
</dbReference>
<comment type="caution">
    <text evidence="9">The sequence shown here is derived from an EMBL/GenBank/DDBJ whole genome shotgun (WGS) entry which is preliminary data.</text>
</comment>
<dbReference type="CDD" id="cd21302">
    <property type="entry name" value="CH_AtFIM_like_rpt4"/>
    <property type="match status" value="1"/>
</dbReference>
<protein>
    <recommendedName>
        <fullName evidence="8">Calponin-homology (CH) domain-containing protein</fullName>
    </recommendedName>
</protein>
<dbReference type="SUPFAM" id="SSF47576">
    <property type="entry name" value="Calponin-homology domain, CH-domain"/>
    <property type="match status" value="1"/>
</dbReference>
<dbReference type="FunFam" id="1.10.418.10:FF:000034">
    <property type="entry name" value="Fimbrin-2 like"/>
    <property type="match status" value="1"/>
</dbReference>
<evidence type="ECO:0000313" key="10">
    <source>
        <dbReference type="Proteomes" id="UP001603857"/>
    </source>
</evidence>
<dbReference type="FunFam" id="1.10.418.10:FF:000031">
    <property type="entry name" value="Fimbrin-2 like"/>
    <property type="match status" value="1"/>
</dbReference>
<proteinExistence type="predicted"/>
<evidence type="ECO:0000259" key="8">
    <source>
        <dbReference type="PROSITE" id="PS50021"/>
    </source>
</evidence>
<feature type="region of interest" description="Disordered" evidence="7">
    <location>
        <begin position="626"/>
        <end position="646"/>
    </location>
</feature>
<evidence type="ECO:0000256" key="1">
    <source>
        <dbReference type="ARBA" id="ARBA00004245"/>
    </source>
</evidence>
<evidence type="ECO:0000256" key="5">
    <source>
        <dbReference type="ARBA" id="ARBA00023203"/>
    </source>
</evidence>
<evidence type="ECO:0000256" key="7">
    <source>
        <dbReference type="SAM" id="MobiDB-lite"/>
    </source>
</evidence>
<evidence type="ECO:0000256" key="2">
    <source>
        <dbReference type="ARBA" id="ARBA00011385"/>
    </source>
</evidence>
<feature type="domain" description="Calponin-homology (CH)" evidence="8">
    <location>
        <begin position="267"/>
        <end position="370"/>
    </location>
</feature>
<dbReference type="AlphaFoldDB" id="A0ABD1KZ73"/>
<keyword evidence="4" id="KW-0677">Repeat</keyword>
<reference evidence="9 10" key="1">
    <citation type="submission" date="2024-08" db="EMBL/GenBank/DDBJ databases">
        <title>Insights into the chromosomal genome structure of Flemingia macrophylla.</title>
        <authorList>
            <person name="Ding Y."/>
            <person name="Zhao Y."/>
            <person name="Bi W."/>
            <person name="Wu M."/>
            <person name="Zhao G."/>
            <person name="Gong Y."/>
            <person name="Li W."/>
            <person name="Zhang P."/>
        </authorList>
    </citation>
    <scope>NUCLEOTIDE SEQUENCE [LARGE SCALE GENOMIC DNA]</scope>
    <source>
        <strain evidence="9">DYQJB</strain>
        <tissue evidence="9">Leaf</tissue>
    </source>
</reference>
<feature type="domain" description="Calponin-homology (CH)" evidence="8">
    <location>
        <begin position="122"/>
        <end position="239"/>
    </location>
</feature>
<gene>
    <name evidence="9" type="ORF">Fmac_030430</name>
</gene>
<comment type="subcellular location">
    <subcellularLocation>
        <location evidence="1">Cytoplasm</location>
        <location evidence="1">Cytoskeleton</location>
    </subcellularLocation>
</comment>
<dbReference type="FunFam" id="1.10.418.10:FF:000041">
    <property type="entry name" value="Fimbrin-2 isoform A"/>
    <property type="match status" value="1"/>
</dbReference>
<dbReference type="Proteomes" id="UP001603857">
    <property type="component" value="Unassembled WGS sequence"/>
</dbReference>
<keyword evidence="5" id="KW-0009">Actin-binding</keyword>
<dbReference type="PANTHER" id="PTHR19961">
    <property type="entry name" value="FIMBRIN/PLASTIN"/>
    <property type="match status" value="1"/>
</dbReference>
<evidence type="ECO:0000256" key="6">
    <source>
        <dbReference type="ARBA" id="ARBA00023212"/>
    </source>
</evidence>
<evidence type="ECO:0000256" key="3">
    <source>
        <dbReference type="ARBA" id="ARBA00022490"/>
    </source>
</evidence>
<dbReference type="CDD" id="cd21299">
    <property type="entry name" value="CH_AtFIM_like_rpt3"/>
    <property type="match status" value="1"/>
</dbReference>
<dbReference type="GO" id="GO:0005856">
    <property type="term" value="C:cytoskeleton"/>
    <property type="evidence" value="ECO:0007669"/>
    <property type="project" value="UniProtKB-SubCell"/>
</dbReference>
<organism evidence="9 10">
    <name type="scientific">Flemingia macrophylla</name>
    <dbReference type="NCBI Taxonomy" id="520843"/>
    <lineage>
        <taxon>Eukaryota</taxon>
        <taxon>Viridiplantae</taxon>
        <taxon>Streptophyta</taxon>
        <taxon>Embryophyta</taxon>
        <taxon>Tracheophyta</taxon>
        <taxon>Spermatophyta</taxon>
        <taxon>Magnoliopsida</taxon>
        <taxon>eudicotyledons</taxon>
        <taxon>Gunneridae</taxon>
        <taxon>Pentapetalae</taxon>
        <taxon>rosids</taxon>
        <taxon>fabids</taxon>
        <taxon>Fabales</taxon>
        <taxon>Fabaceae</taxon>
        <taxon>Papilionoideae</taxon>
        <taxon>50 kb inversion clade</taxon>
        <taxon>NPAAA clade</taxon>
        <taxon>indigoferoid/millettioid clade</taxon>
        <taxon>Phaseoleae</taxon>
        <taxon>Flemingia</taxon>
    </lineage>
</organism>
<comment type="subunit">
    <text evidence="2">Interacts with F-actin.</text>
</comment>
<dbReference type="InterPro" id="IPR039959">
    <property type="entry name" value="Fimbrin/Plastin"/>
</dbReference>
<dbReference type="Pfam" id="PF00307">
    <property type="entry name" value="CH"/>
    <property type="match status" value="4"/>
</dbReference>
<dbReference type="GO" id="GO:0003779">
    <property type="term" value="F:actin binding"/>
    <property type="evidence" value="ECO:0007669"/>
    <property type="project" value="UniProtKB-KW"/>
</dbReference>
<accession>A0ABD1KZ73</accession>
<feature type="domain" description="Calponin-homology (CH)" evidence="8">
    <location>
        <begin position="392"/>
        <end position="498"/>
    </location>
</feature>
<evidence type="ECO:0000313" key="9">
    <source>
        <dbReference type="EMBL" id="KAL2316554.1"/>
    </source>
</evidence>
<evidence type="ECO:0000256" key="4">
    <source>
        <dbReference type="ARBA" id="ARBA00022737"/>
    </source>
</evidence>
<dbReference type="InterPro" id="IPR036872">
    <property type="entry name" value="CH_dom_sf"/>
</dbReference>
<dbReference type="GO" id="GO:0007015">
    <property type="term" value="P:actin filament organization"/>
    <property type="evidence" value="ECO:0007669"/>
    <property type="project" value="UniProtKB-ARBA"/>
</dbReference>
<sequence>MSSFVGVLVSDQWLQSQFTQVELRTLKSKYVSERTQSGRVTVGNLPPIFKKLKGFAELFTEDEIKDALAETYPNMGEEIDFESFLRAHLNLQSRAIAKDGGTKSSSSFLKAATTTVHHAINESEKASYVAHINNYLAEDKFMSQFLPMDPASDALFDLAKDGVLLCKLINIAVPGTIDERAINTKRVLNPWERNENHTLGLNSAKAIGCTVVNIGTQDLVEGRPHLVLGLISQVIKIQLLADLNLKNTPQLVELVEDDKDVEELISLPPEKVLLKWMNFHLKKAGYEKQVTNFSSDLKDGEAYAYLLNALAPEVAGPAALATSDPTERASMVLEQAEKLDCKRYLTPKDIVDGSPNLNLAFVAQIFQHRNGLTADTQKMSFAEMMTDDAETSREERCFRLWINSLGIATYVNNVFEDVRNGWVLLEVLDKVSPGSVNWKLATKPPIKMPFRKVENCNQVIKIGKELNFSLVNVAGNDIVQGNKKLLLAFLWQLMRFTMLQLLKNLRSHSQGKEITDADILNWANNKVKRSGRTSQMESFKDKNLSSGVFFLELLSAVESRVVNWSLVTKGESDEDKKMNATYIISVARKLGCSIFLLPEDIIEVNQKMILILTASIMYWSLKKPEERQNHEAEAPPSVDGENETDVVEEVSNLAIDNENDNAAAEESASST</sequence>
<keyword evidence="6" id="KW-0206">Cytoskeleton</keyword>
<dbReference type="Gene3D" id="1.10.418.10">
    <property type="entry name" value="Calponin-like domain"/>
    <property type="match status" value="4"/>
</dbReference>
<name>A0ABD1KZ73_9FABA</name>
<keyword evidence="10" id="KW-1185">Reference proteome</keyword>
<dbReference type="PANTHER" id="PTHR19961:SF79">
    <property type="entry name" value="FIMBRIN-5"/>
    <property type="match status" value="1"/>
</dbReference>
<dbReference type="InterPro" id="IPR001715">
    <property type="entry name" value="CH_dom"/>
</dbReference>
<dbReference type="PROSITE" id="PS00020">
    <property type="entry name" value="ACTININ_2"/>
    <property type="match status" value="1"/>
</dbReference>
<dbReference type="InterPro" id="IPR001589">
    <property type="entry name" value="Actinin_actin-bd_CS"/>
</dbReference>
<keyword evidence="3" id="KW-0963">Cytoplasm</keyword>
<dbReference type="EMBL" id="JBGMDY010000011">
    <property type="protein sequence ID" value="KAL2316554.1"/>
    <property type="molecule type" value="Genomic_DNA"/>
</dbReference>